<dbReference type="InterPro" id="IPR001245">
    <property type="entry name" value="Ser-Thr/Tyr_kinase_cat_dom"/>
</dbReference>
<feature type="chain" id="PRO_5039887189" evidence="8">
    <location>
        <begin position="27"/>
        <end position="1410"/>
    </location>
</feature>
<feature type="compositionally biased region" description="Basic and acidic residues" evidence="6">
    <location>
        <begin position="742"/>
        <end position="751"/>
    </location>
</feature>
<keyword evidence="7" id="KW-1133">Transmembrane helix</keyword>
<gene>
    <name evidence="11" type="ORF">IV203_012708</name>
</gene>
<dbReference type="Pfam" id="PF12974">
    <property type="entry name" value="Phosphonate-bd"/>
    <property type="match status" value="1"/>
</dbReference>
<dbReference type="OrthoDB" id="4062651at2759"/>
<evidence type="ECO:0000256" key="2">
    <source>
        <dbReference type="ARBA" id="ARBA00022741"/>
    </source>
</evidence>
<protein>
    <submittedName>
        <fullName evidence="11">Adenylate and guanylate cyclase catalytic domain containing protein</fullName>
    </submittedName>
</protein>
<keyword evidence="7" id="KW-0812">Transmembrane</keyword>
<accession>A0A9K3K6A8</accession>
<feature type="transmembrane region" description="Helical" evidence="7">
    <location>
        <begin position="607"/>
        <end position="631"/>
    </location>
</feature>
<evidence type="ECO:0000259" key="10">
    <source>
        <dbReference type="PROSITE" id="PS50125"/>
    </source>
</evidence>
<dbReference type="GO" id="GO:0007168">
    <property type="term" value="P:receptor guanylyl cyclase signaling pathway"/>
    <property type="evidence" value="ECO:0007669"/>
    <property type="project" value="TreeGrafter"/>
</dbReference>
<keyword evidence="12" id="KW-1185">Reference proteome</keyword>
<name>A0A9K3K6A8_9STRA</name>
<feature type="signal peptide" evidence="8">
    <location>
        <begin position="1"/>
        <end position="26"/>
    </location>
</feature>
<dbReference type="PANTHER" id="PTHR11920">
    <property type="entry name" value="GUANYLYL CYCLASE"/>
    <property type="match status" value="1"/>
</dbReference>
<keyword evidence="7" id="KW-0472">Membrane</keyword>
<evidence type="ECO:0000256" key="1">
    <source>
        <dbReference type="ARBA" id="ARBA00022527"/>
    </source>
</evidence>
<feature type="compositionally biased region" description="Basic residues" evidence="6">
    <location>
        <begin position="725"/>
        <end position="735"/>
    </location>
</feature>
<dbReference type="PROSITE" id="PS50011">
    <property type="entry name" value="PROTEIN_KINASE_DOM"/>
    <property type="match status" value="1"/>
</dbReference>
<keyword evidence="1" id="KW-0723">Serine/threonine-protein kinase</keyword>
<feature type="domain" description="Guanylate cyclase" evidence="10">
    <location>
        <begin position="1107"/>
        <end position="1239"/>
    </location>
</feature>
<dbReference type="SMART" id="SM00220">
    <property type="entry name" value="S_TKc"/>
    <property type="match status" value="1"/>
</dbReference>
<feature type="compositionally biased region" description="Basic and acidic residues" evidence="6">
    <location>
        <begin position="1327"/>
        <end position="1336"/>
    </location>
</feature>
<dbReference type="GO" id="GO:0005886">
    <property type="term" value="C:plasma membrane"/>
    <property type="evidence" value="ECO:0007669"/>
    <property type="project" value="TreeGrafter"/>
</dbReference>
<dbReference type="InterPro" id="IPR001638">
    <property type="entry name" value="Solute-binding_3/MltF_N"/>
</dbReference>
<evidence type="ECO:0000256" key="3">
    <source>
        <dbReference type="ARBA" id="ARBA00022840"/>
    </source>
</evidence>
<dbReference type="InterPro" id="IPR050401">
    <property type="entry name" value="Cyclic_nucleotide_synthase"/>
</dbReference>
<evidence type="ECO:0000313" key="11">
    <source>
        <dbReference type="EMBL" id="KAG7337823.1"/>
    </source>
</evidence>
<evidence type="ECO:0000313" key="12">
    <source>
        <dbReference type="Proteomes" id="UP000693970"/>
    </source>
</evidence>
<feature type="binding site" evidence="5">
    <location>
        <position position="677"/>
    </location>
    <ligand>
        <name>ATP</name>
        <dbReference type="ChEBI" id="CHEBI:30616"/>
    </ligand>
</feature>
<keyword evidence="1" id="KW-0418">Kinase</keyword>
<dbReference type="Pfam" id="PF00211">
    <property type="entry name" value="Guanylate_cyc"/>
    <property type="match status" value="1"/>
</dbReference>
<feature type="region of interest" description="Disordered" evidence="6">
    <location>
        <begin position="683"/>
        <end position="759"/>
    </location>
</feature>
<dbReference type="GO" id="GO:0004016">
    <property type="term" value="F:adenylate cyclase activity"/>
    <property type="evidence" value="ECO:0007669"/>
    <property type="project" value="TreeGrafter"/>
</dbReference>
<dbReference type="GO" id="GO:0004674">
    <property type="term" value="F:protein serine/threonine kinase activity"/>
    <property type="evidence" value="ECO:0007669"/>
    <property type="project" value="UniProtKB-KW"/>
</dbReference>
<dbReference type="GO" id="GO:0035556">
    <property type="term" value="P:intracellular signal transduction"/>
    <property type="evidence" value="ECO:0007669"/>
    <property type="project" value="InterPro"/>
</dbReference>
<dbReference type="FunFam" id="3.30.70.1230:FF:000030">
    <property type="entry name" value="Si:ch211-215j19.12"/>
    <property type="match status" value="1"/>
</dbReference>
<feature type="region of interest" description="Disordered" evidence="6">
    <location>
        <begin position="1303"/>
        <end position="1410"/>
    </location>
</feature>
<proteinExistence type="predicted"/>
<feature type="compositionally biased region" description="Basic and acidic residues" evidence="6">
    <location>
        <begin position="1362"/>
        <end position="1372"/>
    </location>
</feature>
<evidence type="ECO:0000256" key="4">
    <source>
        <dbReference type="ARBA" id="ARBA00023239"/>
    </source>
</evidence>
<comment type="caution">
    <text evidence="11">The sequence shown here is derived from an EMBL/GenBank/DDBJ whole genome shotgun (WGS) entry which is preliminary data.</text>
</comment>
<feature type="domain" description="Protein kinase" evidence="9">
    <location>
        <begin position="650"/>
        <end position="1052"/>
    </location>
</feature>
<sequence length="1410" mass="156399">MEKNRLILSIFFLIVAGQHTMMPTEAQNVSMTETPPVLPTDAYWNRATERCFQDKLIPFDKFIHKPVYKIGVHSTRESNGTQRQYEKIGEYLTKTAGRRLDPPVKFEIVSFDFDAFLGAINKKDIDFIFSNPGVYSCVGAEKEAAALVTSIKHIEVRNQVFDLDVHGGLIATRADNEQITTIADLKDKIIGAGDIVDLMGGQMQIYEMARNGLSYVNDPRQVIFMKDQAKVVEAILSGRIDAGFIRTSQIELTKDKDGNHLSIDLFKVIDPKVHVLESGELFPFLHSTDVFPEWPVAALSTVSKDVAFEVQGALLEFNEHANFGKLLAECGSHCSNSSQALQDLFPDIALCHTTPALAKLAREASLDSNLSGFRTSRSYHALRTMLQDAGFMVQDNRGEWQCKRPSNLYEGITCPEGFFQRSEIEFLNGCAHEGLSCDEVDSYDCFCRPCVEAFDVDVYEIEEGKEDLHLVEDYGKDRRGCEKMSVCGTVMQHQYTTMRIYDNMLRKDADIEIIQHSADSRDVLDFKPIEGTYAYEFMVTSPSVQTQVIEILVNGEPIGQSPIRIMVLPNDCEAVYGAGSKRVPDSDGDCVCANNTYEMVGACIESAYFFVIIFSAVFISVGFSVFLYLAYKKKQNDQVWHINVEEIHFNEPPEVIGQGGFGVVVLGEYRGTKVAVKRVLPPAKKSRGSSGLGSGTSDGLHSGSLQTGSLEIGKTKNSSIEITSKKAKRQQKNKNTKNGDGTTEKEVKFDETSGDIEEGTKKNRESLVLSSSKTDWESLLHMHQSDNVLKLLESATASDHGSGTWGEGYGSHQSMASKVCPLWLQFDEHARLKKDFIVEMRLLSRLRHPCITTVMGAVIAPTVDPMLVMEYMEYGSLYDLLHNETMSPGGDIILQIVRDITQGIQFLHASKPPILHGDLKAKNILVDSRFRAKVADFGFSHFKMSGLSKTTALLQGTPFFMAPEYLRRKSEYTASCDIYSLGMIFYEIYARQAPFEGEDPKKVLPKVCSPRINKRPTIPDACPPRMTDIIKKCWSANPFFRPTAKDLDYALVEMSARDTEPLESFQNTFKEGMRRKATSLYDVFPKHIADALDAGKKVEAETHDCVTVVFSDIVGFTTISETFSPLKISNMLDRLYQAFDTLASKHGVFKVETIGDAYMGVTNLDGTQVDDHVKCVALWAQDAIIAASKIPVDDEDLSRGYVKIRVGFHSGPVVSNVIGSLNPRYGLFGDTVNTASRMESNSVEGRIHCTHASAELLVQQAPDIAVTIRGKIKVKGKGKMRTYWVGAMDQTQVAATLDPVTEVNDDTTNHEDDGNLLQDLPAVGDLGDLHSHDGTHNTHSVSLSTDDDDDPSYESPPSPTTTDEKQESDHIIKVHTSASEQHQAARISMDGTIGTTEEVISEDGFPTQDD</sequence>
<dbReference type="InterPro" id="IPR008271">
    <property type="entry name" value="Ser/Thr_kinase_AS"/>
</dbReference>
<dbReference type="InterPro" id="IPR001054">
    <property type="entry name" value="A/G_cyclase"/>
</dbReference>
<dbReference type="GO" id="GO:0001653">
    <property type="term" value="F:peptide receptor activity"/>
    <property type="evidence" value="ECO:0007669"/>
    <property type="project" value="TreeGrafter"/>
</dbReference>
<dbReference type="SMART" id="SM00044">
    <property type="entry name" value="CYCc"/>
    <property type="match status" value="1"/>
</dbReference>
<dbReference type="PROSITE" id="PS00107">
    <property type="entry name" value="PROTEIN_KINASE_ATP"/>
    <property type="match status" value="1"/>
</dbReference>
<dbReference type="CDD" id="cd07302">
    <property type="entry name" value="CHD"/>
    <property type="match status" value="1"/>
</dbReference>
<organism evidence="11 12">
    <name type="scientific">Nitzschia inconspicua</name>
    <dbReference type="NCBI Taxonomy" id="303405"/>
    <lineage>
        <taxon>Eukaryota</taxon>
        <taxon>Sar</taxon>
        <taxon>Stramenopiles</taxon>
        <taxon>Ochrophyta</taxon>
        <taxon>Bacillariophyta</taxon>
        <taxon>Bacillariophyceae</taxon>
        <taxon>Bacillariophycidae</taxon>
        <taxon>Bacillariales</taxon>
        <taxon>Bacillariaceae</taxon>
        <taxon>Nitzschia</taxon>
    </lineage>
</organism>
<keyword evidence="2 5" id="KW-0547">Nucleotide-binding</keyword>
<dbReference type="Proteomes" id="UP000693970">
    <property type="component" value="Unassembled WGS sequence"/>
</dbReference>
<evidence type="ECO:0000256" key="8">
    <source>
        <dbReference type="SAM" id="SignalP"/>
    </source>
</evidence>
<dbReference type="GO" id="GO:0004383">
    <property type="term" value="F:guanylate cyclase activity"/>
    <property type="evidence" value="ECO:0007669"/>
    <property type="project" value="TreeGrafter"/>
</dbReference>
<reference evidence="11" key="2">
    <citation type="submission" date="2021-04" db="EMBL/GenBank/DDBJ databases">
        <authorList>
            <person name="Podell S."/>
        </authorList>
    </citation>
    <scope>NUCLEOTIDE SEQUENCE</scope>
    <source>
        <strain evidence="11">Hildebrandi</strain>
    </source>
</reference>
<keyword evidence="8" id="KW-0732">Signal</keyword>
<reference evidence="11" key="1">
    <citation type="journal article" date="2021" name="Sci. Rep.">
        <title>Diploid genomic architecture of Nitzschia inconspicua, an elite biomass production diatom.</title>
        <authorList>
            <person name="Oliver A."/>
            <person name="Podell S."/>
            <person name="Pinowska A."/>
            <person name="Traller J.C."/>
            <person name="Smith S.R."/>
            <person name="McClure R."/>
            <person name="Beliaev A."/>
            <person name="Bohutskyi P."/>
            <person name="Hill E.A."/>
            <person name="Rabines A."/>
            <person name="Zheng H."/>
            <person name="Allen L.Z."/>
            <person name="Kuo A."/>
            <person name="Grigoriev I.V."/>
            <person name="Allen A.E."/>
            <person name="Hazlebeck D."/>
            <person name="Allen E.E."/>
        </authorList>
    </citation>
    <scope>NUCLEOTIDE SEQUENCE</scope>
    <source>
        <strain evidence="11">Hildebrandi</strain>
    </source>
</reference>
<dbReference type="EMBL" id="JAGRRH010000072">
    <property type="protein sequence ID" value="KAG7337823.1"/>
    <property type="molecule type" value="Genomic_DNA"/>
</dbReference>
<evidence type="ECO:0000259" key="9">
    <source>
        <dbReference type="PROSITE" id="PS50011"/>
    </source>
</evidence>
<dbReference type="Pfam" id="PF07714">
    <property type="entry name" value="PK_Tyr_Ser-Thr"/>
    <property type="match status" value="1"/>
</dbReference>
<dbReference type="InterPro" id="IPR017441">
    <property type="entry name" value="Protein_kinase_ATP_BS"/>
</dbReference>
<dbReference type="PANTHER" id="PTHR11920:SF335">
    <property type="entry name" value="GUANYLATE CYCLASE"/>
    <property type="match status" value="1"/>
</dbReference>
<evidence type="ECO:0000256" key="6">
    <source>
        <dbReference type="SAM" id="MobiDB-lite"/>
    </source>
</evidence>
<dbReference type="GO" id="GO:0005524">
    <property type="term" value="F:ATP binding"/>
    <property type="evidence" value="ECO:0007669"/>
    <property type="project" value="UniProtKB-UniRule"/>
</dbReference>
<keyword evidence="1" id="KW-0808">Transferase</keyword>
<keyword evidence="4" id="KW-0456">Lyase</keyword>
<evidence type="ECO:0000256" key="7">
    <source>
        <dbReference type="SAM" id="Phobius"/>
    </source>
</evidence>
<dbReference type="InterPro" id="IPR000719">
    <property type="entry name" value="Prot_kinase_dom"/>
</dbReference>
<keyword evidence="3 5" id="KW-0067">ATP-binding</keyword>
<dbReference type="SMART" id="SM00062">
    <property type="entry name" value="PBPb"/>
    <property type="match status" value="1"/>
</dbReference>
<dbReference type="PROSITE" id="PS50125">
    <property type="entry name" value="GUANYLATE_CYCLASE_2"/>
    <property type="match status" value="1"/>
</dbReference>
<dbReference type="PROSITE" id="PS00108">
    <property type="entry name" value="PROTEIN_KINASE_ST"/>
    <property type="match status" value="1"/>
</dbReference>
<evidence type="ECO:0000256" key="5">
    <source>
        <dbReference type="PROSITE-ProRule" id="PRU10141"/>
    </source>
</evidence>